<gene>
    <name evidence="2" type="ORF">POCTA_138.1.T0190204</name>
</gene>
<feature type="region of interest" description="Disordered" evidence="1">
    <location>
        <begin position="43"/>
        <end position="73"/>
    </location>
</feature>
<proteinExistence type="predicted"/>
<keyword evidence="3" id="KW-1185">Reference proteome</keyword>
<evidence type="ECO:0000313" key="3">
    <source>
        <dbReference type="Proteomes" id="UP000683925"/>
    </source>
</evidence>
<dbReference type="EMBL" id="CAJJDP010000019">
    <property type="protein sequence ID" value="CAD8146983.1"/>
    <property type="molecule type" value="Genomic_DNA"/>
</dbReference>
<protein>
    <submittedName>
        <fullName evidence="2">Uncharacterized protein</fullName>
    </submittedName>
</protein>
<dbReference type="AlphaFoldDB" id="A0A8S1T3R5"/>
<reference evidence="2" key="1">
    <citation type="submission" date="2021-01" db="EMBL/GenBank/DDBJ databases">
        <authorList>
            <consortium name="Genoscope - CEA"/>
            <person name="William W."/>
        </authorList>
    </citation>
    <scope>NUCLEOTIDE SEQUENCE</scope>
</reference>
<dbReference type="Proteomes" id="UP000683925">
    <property type="component" value="Unassembled WGS sequence"/>
</dbReference>
<evidence type="ECO:0000256" key="1">
    <source>
        <dbReference type="SAM" id="MobiDB-lite"/>
    </source>
</evidence>
<name>A0A8S1T3R5_PAROT</name>
<evidence type="ECO:0000313" key="2">
    <source>
        <dbReference type="EMBL" id="CAD8146983.1"/>
    </source>
</evidence>
<organism evidence="2 3">
    <name type="scientific">Paramecium octaurelia</name>
    <dbReference type="NCBI Taxonomy" id="43137"/>
    <lineage>
        <taxon>Eukaryota</taxon>
        <taxon>Sar</taxon>
        <taxon>Alveolata</taxon>
        <taxon>Ciliophora</taxon>
        <taxon>Intramacronucleata</taxon>
        <taxon>Oligohymenophorea</taxon>
        <taxon>Peniculida</taxon>
        <taxon>Parameciidae</taxon>
        <taxon>Paramecium</taxon>
    </lineage>
</organism>
<comment type="caution">
    <text evidence="2">The sequence shown here is derived from an EMBL/GenBank/DDBJ whole genome shotgun (WGS) entry which is preliminary data.</text>
</comment>
<accession>A0A8S1T3R5</accession>
<sequence length="73" mass="8412">MGKISQNNSKKEDNSIYEKRIIVIQSPFIPNEERSNTIENKFSEMSQNGKLQQLKNPQKQFSSAERGQLLNLS</sequence>